<dbReference type="Proteomes" id="UP001234178">
    <property type="component" value="Unassembled WGS sequence"/>
</dbReference>
<sequence>MPETVIVSCYSFTSESEENNMQAIKSHEIVHQKSCLTASNIPTFARQKQCSIKNLSLNGLFKKKYGKDSTSKILTEYYVLHEVLWTLHRSCGNKNTTVKSTESGNHTKVLTVAGLPSFCVNCFNPLVKALEEINFFLNNSGPQEQTLTYQAYTVALSDVVTEFNQSVADYEKGVAQQKATSTISQLLLRLKSWTFTIRAIAAMHTTIMQMSSSVADNNTRITHLLSVVYDSAQKAQVTNYCTLYPVLLKILFASLEPFFNMVDLWLDRGVIVDPYQEFGILRNEAVSPQDERFWSKVFVSRTTQPLISFLKPLMDDILLGGRSVELLTQLKRKSMRVNGGCPAGTLMQTFRNRFSRFASGYFECGKLLHSSNVTVTTKKDLKQEVRNPLLAKAFETLRNHSNRSKRSKDDGVCVPLEFYPLLPLLERSLLEPLRSRQRLVCRALLDTLYEDCCLKLHILTIRRIHLMQAGDLMGRFCQQLFQKLETGEKWDNESSLTLSLLNCISSRMDQCGSYLSVTIKRGSIQQTPANLVDVQINYKVPWPVNLVITQDSIFHYNSVLRFLMQIKQGMFSLQHLSFKDLSCMDVANVTHPRQQELLSANRQHRLQLLRAWLLYFISSVDNYIMECVLESSHIRLDMQLENAVHLGQIIDSHQEYVISIHKQCLQQPSGAFLRDAINEVLSIAREVVIAWKNGLELEKLNKLEENYVRHHQFVAAVLGTDSVHSMLPHVETLAAALIHSCPATR</sequence>
<evidence type="ECO:0000256" key="5">
    <source>
        <dbReference type="RuleBase" id="RU363050"/>
    </source>
</evidence>
<gene>
    <name evidence="8" type="ORF">OUZ56_029368</name>
</gene>
<protein>
    <recommendedName>
        <fullName evidence="5">Gamma-tubulin complex component</fullName>
    </recommendedName>
</protein>
<dbReference type="EMBL" id="JAOYFB010000040">
    <property type="protein sequence ID" value="KAK4037331.1"/>
    <property type="molecule type" value="Genomic_DNA"/>
</dbReference>
<dbReference type="InterPro" id="IPR042241">
    <property type="entry name" value="GCP_C_sf"/>
</dbReference>
<dbReference type="PANTHER" id="PTHR19302:SF33">
    <property type="entry name" value="GAMMA-TUBULIN COMPLEX COMPONENT 5"/>
    <property type="match status" value="1"/>
</dbReference>
<dbReference type="InterPro" id="IPR040457">
    <property type="entry name" value="GCP_C"/>
</dbReference>
<evidence type="ECO:0000259" key="7">
    <source>
        <dbReference type="Pfam" id="PF17681"/>
    </source>
</evidence>
<dbReference type="Pfam" id="PF17681">
    <property type="entry name" value="GCP_N_terminal"/>
    <property type="match status" value="1"/>
</dbReference>
<comment type="subcellular location">
    <subcellularLocation>
        <location evidence="5">Cytoplasm</location>
        <location evidence="5">Cytoskeleton</location>
        <location evidence="5">Microtubule organizing center</location>
    </subcellularLocation>
</comment>
<dbReference type="Gene3D" id="1.20.120.1900">
    <property type="entry name" value="Gamma-tubulin complex, C-terminal domain"/>
    <property type="match status" value="1"/>
</dbReference>
<reference evidence="8 9" key="1">
    <citation type="journal article" date="2023" name="Nucleic Acids Res.">
        <title>The hologenome of Daphnia magna reveals possible DNA methylation and microbiome-mediated evolution of the host genome.</title>
        <authorList>
            <person name="Chaturvedi A."/>
            <person name="Li X."/>
            <person name="Dhandapani V."/>
            <person name="Marshall H."/>
            <person name="Kissane S."/>
            <person name="Cuenca-Cambronero M."/>
            <person name="Asole G."/>
            <person name="Calvet F."/>
            <person name="Ruiz-Romero M."/>
            <person name="Marangio P."/>
            <person name="Guigo R."/>
            <person name="Rago D."/>
            <person name="Mirbahai L."/>
            <person name="Eastwood N."/>
            <person name="Colbourne J.K."/>
            <person name="Zhou J."/>
            <person name="Mallon E."/>
            <person name="Orsini L."/>
        </authorList>
    </citation>
    <scope>NUCLEOTIDE SEQUENCE [LARGE SCALE GENOMIC DNA]</scope>
    <source>
        <strain evidence="8">LRV0_1</strain>
    </source>
</reference>
<keyword evidence="4 5" id="KW-0206">Cytoskeleton</keyword>
<evidence type="ECO:0000259" key="6">
    <source>
        <dbReference type="Pfam" id="PF04130"/>
    </source>
</evidence>
<dbReference type="InterPro" id="IPR041470">
    <property type="entry name" value="GCP_N"/>
</dbReference>
<organism evidence="8 9">
    <name type="scientific">Daphnia magna</name>
    <dbReference type="NCBI Taxonomy" id="35525"/>
    <lineage>
        <taxon>Eukaryota</taxon>
        <taxon>Metazoa</taxon>
        <taxon>Ecdysozoa</taxon>
        <taxon>Arthropoda</taxon>
        <taxon>Crustacea</taxon>
        <taxon>Branchiopoda</taxon>
        <taxon>Diplostraca</taxon>
        <taxon>Cladocera</taxon>
        <taxon>Anomopoda</taxon>
        <taxon>Daphniidae</taxon>
        <taxon>Daphnia</taxon>
    </lineage>
</organism>
<keyword evidence="9" id="KW-1185">Reference proteome</keyword>
<evidence type="ECO:0000256" key="1">
    <source>
        <dbReference type="ARBA" id="ARBA00010337"/>
    </source>
</evidence>
<evidence type="ECO:0000256" key="4">
    <source>
        <dbReference type="ARBA" id="ARBA00023212"/>
    </source>
</evidence>
<evidence type="ECO:0000313" key="9">
    <source>
        <dbReference type="Proteomes" id="UP001234178"/>
    </source>
</evidence>
<evidence type="ECO:0000313" key="8">
    <source>
        <dbReference type="EMBL" id="KAK4037331.1"/>
    </source>
</evidence>
<dbReference type="InterPro" id="IPR007259">
    <property type="entry name" value="GCP"/>
</dbReference>
<evidence type="ECO:0000256" key="2">
    <source>
        <dbReference type="ARBA" id="ARBA00022490"/>
    </source>
</evidence>
<name>A0ABR0B6L7_9CRUS</name>
<feature type="domain" description="Gamma tubulin complex component protein N-terminal" evidence="7">
    <location>
        <begin position="120"/>
        <end position="348"/>
    </location>
</feature>
<dbReference type="Pfam" id="PF04130">
    <property type="entry name" value="GCP_C_terminal"/>
    <property type="match status" value="1"/>
</dbReference>
<keyword evidence="3 5" id="KW-0493">Microtubule</keyword>
<accession>A0ABR0B6L7</accession>
<comment type="caution">
    <text evidence="8">The sequence shown here is derived from an EMBL/GenBank/DDBJ whole genome shotgun (WGS) entry which is preliminary data.</text>
</comment>
<feature type="domain" description="Gamma tubulin complex component C-terminal" evidence="6">
    <location>
        <begin position="454"/>
        <end position="685"/>
    </location>
</feature>
<dbReference type="PANTHER" id="PTHR19302">
    <property type="entry name" value="GAMMA TUBULIN COMPLEX PROTEIN"/>
    <property type="match status" value="1"/>
</dbReference>
<keyword evidence="2 5" id="KW-0963">Cytoplasm</keyword>
<proteinExistence type="inferred from homology"/>
<comment type="similarity">
    <text evidence="1 5">Belongs to the TUBGCP family.</text>
</comment>
<evidence type="ECO:0000256" key="3">
    <source>
        <dbReference type="ARBA" id="ARBA00022701"/>
    </source>
</evidence>